<dbReference type="CDD" id="cd13558">
    <property type="entry name" value="PBP2_SsuA_like_2"/>
    <property type="match status" value="1"/>
</dbReference>
<organism evidence="3 4">
    <name type="scientific">Sphingobium limneticum</name>
    <dbReference type="NCBI Taxonomy" id="1007511"/>
    <lineage>
        <taxon>Bacteria</taxon>
        <taxon>Pseudomonadati</taxon>
        <taxon>Pseudomonadota</taxon>
        <taxon>Alphaproteobacteria</taxon>
        <taxon>Sphingomonadales</taxon>
        <taxon>Sphingomonadaceae</taxon>
        <taxon>Sphingobium</taxon>
    </lineage>
</organism>
<dbReference type="Proteomes" id="UP000326364">
    <property type="component" value="Unassembled WGS sequence"/>
</dbReference>
<evidence type="ECO:0000313" key="2">
    <source>
        <dbReference type="EMBL" id="KAA9018175.1"/>
    </source>
</evidence>
<dbReference type="InterPro" id="IPR015168">
    <property type="entry name" value="SsuA/THI5"/>
</dbReference>
<dbReference type="InterPro" id="IPR006311">
    <property type="entry name" value="TAT_signal"/>
</dbReference>
<dbReference type="PANTHER" id="PTHR30024:SF48">
    <property type="entry name" value="ABC TRANSPORTER SUBSTRATE-BINDING PROTEIN"/>
    <property type="match status" value="1"/>
</dbReference>
<dbReference type="SUPFAM" id="SSF53850">
    <property type="entry name" value="Periplasmic binding protein-like II"/>
    <property type="match status" value="1"/>
</dbReference>
<dbReference type="EMBL" id="VYQA01000005">
    <property type="protein sequence ID" value="KAA9030811.1"/>
    <property type="molecule type" value="Genomic_DNA"/>
</dbReference>
<gene>
    <name evidence="3" type="ORF">F4U95_08595</name>
    <name evidence="2" type="ORF">F4U96_08645</name>
</gene>
<comment type="caution">
    <text evidence="3">The sequence shown here is derived from an EMBL/GenBank/DDBJ whole genome shotgun (WGS) entry which is preliminary data.</text>
</comment>
<sequence length="321" mass="33048">MGGSLLLSDRRTFLAGAAALGLAACGGTGKAARTKLVLGDQVHLLQSKAEAAGTLKHLAYDIEWANFVGAAPLLEALNAGAVDTAPAGDLPVVLAAAAGAPLKIVAASVSSTRDIAIIVPPGSPIHNVAGLAGHRVIVSSARGSISHYLLLEALKEAKVDRKAVDIGFMLPNDAAAAFAAGRIEAWATFGTYQLAAEQRGARVLRDGQGINTGLLLIAASQAALDDTAKREALTNMLGRFRTAGQWAQSHSEAYAGVFAKATGVDPKLAKLIVDRQSSVLVAPDAAVITPLQRVVDRFHADGELPVHIDVARIVDASVFPA</sequence>
<keyword evidence="5" id="KW-1185">Reference proteome</keyword>
<accession>A0A5J5I407</accession>
<evidence type="ECO:0000313" key="4">
    <source>
        <dbReference type="Proteomes" id="UP000325933"/>
    </source>
</evidence>
<evidence type="ECO:0000259" key="1">
    <source>
        <dbReference type="Pfam" id="PF09084"/>
    </source>
</evidence>
<dbReference type="PANTHER" id="PTHR30024">
    <property type="entry name" value="ALIPHATIC SULFONATES-BINDING PROTEIN-RELATED"/>
    <property type="match status" value="1"/>
</dbReference>
<dbReference type="Pfam" id="PF09084">
    <property type="entry name" value="NMT1"/>
    <property type="match status" value="1"/>
</dbReference>
<dbReference type="Proteomes" id="UP000325933">
    <property type="component" value="Unassembled WGS sequence"/>
</dbReference>
<protein>
    <submittedName>
        <fullName evidence="3">ABC transporter substrate-binding protein</fullName>
    </submittedName>
</protein>
<feature type="domain" description="SsuA/THI5-like" evidence="1">
    <location>
        <begin position="74"/>
        <end position="201"/>
    </location>
</feature>
<dbReference type="AlphaFoldDB" id="A0A5J5I407"/>
<evidence type="ECO:0000313" key="3">
    <source>
        <dbReference type="EMBL" id="KAA9030811.1"/>
    </source>
</evidence>
<reference evidence="4 5" key="1">
    <citation type="submission" date="2019-09" db="EMBL/GenBank/DDBJ databases">
        <authorList>
            <person name="Feng G."/>
        </authorList>
    </citation>
    <scope>NUCLEOTIDE SEQUENCE [LARGE SCALE GENOMIC DNA]</scope>
    <source>
        <strain evidence="3 4">KACC 19283</strain>
        <strain evidence="2 5">KACC 19284</strain>
    </source>
</reference>
<evidence type="ECO:0000313" key="5">
    <source>
        <dbReference type="Proteomes" id="UP000326364"/>
    </source>
</evidence>
<dbReference type="EMBL" id="VYQB01000005">
    <property type="protein sequence ID" value="KAA9018175.1"/>
    <property type="molecule type" value="Genomic_DNA"/>
</dbReference>
<dbReference type="Gene3D" id="3.40.190.10">
    <property type="entry name" value="Periplasmic binding protein-like II"/>
    <property type="match status" value="2"/>
</dbReference>
<name>A0A5J5I407_9SPHN</name>
<proteinExistence type="predicted"/>
<dbReference type="PROSITE" id="PS51318">
    <property type="entry name" value="TAT"/>
    <property type="match status" value="1"/>
</dbReference>